<keyword evidence="1" id="KW-0472">Membrane</keyword>
<dbReference type="PANTHER" id="PTHR12138:SF162">
    <property type="entry name" value="CHROMOSOME UNDETERMINED SCAFFOLD_275, WHOLE GENOME SHOTGUN SEQUENCE"/>
    <property type="match status" value="1"/>
</dbReference>
<dbReference type="AlphaFoldDB" id="A0A8I5NEY6"/>
<dbReference type="Ensembl" id="ENSPANT00000064799.1">
    <property type="protein sequence ID" value="ENSPANP00000060723.1"/>
    <property type="gene ID" value="ENSPANG00000044640.1"/>
</dbReference>
<keyword evidence="1" id="KW-1133">Transmembrane helix</keyword>
<evidence type="ECO:0000313" key="3">
    <source>
        <dbReference type="Proteomes" id="UP000028761"/>
    </source>
</evidence>
<reference evidence="2 3" key="1">
    <citation type="submission" date="2012-03" db="EMBL/GenBank/DDBJ databases">
        <title>Whole Genome Assembly of Papio anubis.</title>
        <authorList>
            <person name="Liu Y.L."/>
            <person name="Abraham K.A."/>
            <person name="Akbar H.A."/>
            <person name="Ali S.A."/>
            <person name="Anosike U.A."/>
            <person name="Aqrawi P.A."/>
            <person name="Arias F.A."/>
            <person name="Attaway T.A."/>
            <person name="Awwad R.A."/>
            <person name="Babu C.B."/>
            <person name="Bandaranaike D.B."/>
            <person name="Battles P.B."/>
            <person name="Bell A.B."/>
            <person name="Beltran B.B."/>
            <person name="Berhane-Mersha D.B."/>
            <person name="Bess C.B."/>
            <person name="Bickham C.B."/>
            <person name="Bolden T.B."/>
            <person name="Carter K.C."/>
            <person name="Chau D.C."/>
            <person name="Chavez A.C."/>
            <person name="Clerc-Blankenburg K.C."/>
            <person name="Coyle M.C."/>
            <person name="Dao M.D."/>
            <person name="Davila M.L.D."/>
            <person name="Davy-Carroll L.D."/>
            <person name="Denson S.D."/>
            <person name="Dinh H.D."/>
            <person name="Fernandez S.F."/>
            <person name="Fernando P.F."/>
            <person name="Forbes L.F."/>
            <person name="Francis C.F."/>
            <person name="Francisco L.F."/>
            <person name="Fu Q.F."/>
            <person name="Garcia-Iii R.G."/>
            <person name="Garrett T.G."/>
            <person name="Gross S.G."/>
            <person name="Gubbala S.G."/>
            <person name="Hirani K.H."/>
            <person name="Hogues M.H."/>
            <person name="Hollins B.H."/>
            <person name="Jackson L.J."/>
            <person name="Javaid M.J."/>
            <person name="Jhangiani S.J."/>
            <person name="Johnson A.J."/>
            <person name="Johnson B.J."/>
            <person name="Jones J.J."/>
            <person name="Joshi V.J."/>
            <person name="Kalu J.K."/>
            <person name="Khan N.K."/>
            <person name="Korchina V.K."/>
            <person name="Kovar C.K."/>
            <person name="Lago L.L."/>
            <person name="Lara F.L."/>
            <person name="Le T.-K.L."/>
            <person name="Lee S.L."/>
            <person name="Legall-Iii F.L."/>
            <person name="Lemon S.L."/>
            <person name="Liu J.L."/>
            <person name="Liu Y.-S.L."/>
            <person name="Liyanage D.L."/>
            <person name="Lopez J.L."/>
            <person name="Lorensuhewa L.L."/>
            <person name="Mata R.M."/>
            <person name="Mathew T.M."/>
            <person name="Mercado C.M."/>
            <person name="Mercado I.M."/>
            <person name="Morales K.M."/>
            <person name="Morgan M.M."/>
            <person name="Munidasa M.M."/>
            <person name="Ngo D.N."/>
            <person name="Nguyen L.N."/>
            <person name="Nguyen T.N."/>
            <person name="Nguyen N.N."/>
            <person name="Obregon M.O."/>
            <person name="Okwuonu G.O."/>
            <person name="Ongeri F.O."/>
            <person name="Onwere C.O."/>
            <person name="Osifeso I.O."/>
            <person name="Parra A.P."/>
            <person name="Patil S.P."/>
            <person name="Perez A.P."/>
            <person name="Perez Y.P."/>
            <person name="Pham C.P."/>
            <person name="Pu L.-L.P."/>
            <person name="Puazo M.P."/>
            <person name="Quiroz J.Q."/>
            <person name="Rouhana J.R."/>
            <person name="Ruiz M.R."/>
            <person name="Ruiz S.-J.R."/>
            <person name="Saada N.S."/>
            <person name="Santibanez J.S."/>
            <person name="Scheel M.S."/>
            <person name="Schneider B.S."/>
            <person name="Simmons D.S."/>
            <person name="Sisson I.S."/>
            <person name="Tang L.-Y.T."/>
            <person name="Thornton R.T."/>
            <person name="Tisius J.T."/>
            <person name="Toledanes G.T."/>
            <person name="Trejos Z.T."/>
            <person name="Usmani K.U."/>
            <person name="Varghese R.V."/>
            <person name="Vattathil S.V."/>
            <person name="Vee V.V."/>
            <person name="Walker D.W."/>
            <person name="Weissenberger G.W."/>
            <person name="White C.W."/>
            <person name="Williams A.W."/>
            <person name="Woodworth J.W."/>
            <person name="Wright R.W."/>
            <person name="Zhu Y.Z."/>
            <person name="Han Y.H."/>
            <person name="Newsham I.N."/>
            <person name="Nazareth L.N."/>
            <person name="Worley K.W."/>
            <person name="Muzny D.M."/>
            <person name="Rogers J.R."/>
            <person name="Gibbs R.G."/>
        </authorList>
    </citation>
    <scope>NUCLEOTIDE SEQUENCE [LARGE SCALE GENOMIC DNA]</scope>
</reference>
<reference evidence="2" key="3">
    <citation type="submission" date="2025-09" db="UniProtKB">
        <authorList>
            <consortium name="Ensembl"/>
        </authorList>
    </citation>
    <scope>IDENTIFICATION</scope>
</reference>
<accession>A0A8I5NEY6</accession>
<keyword evidence="3" id="KW-1185">Reference proteome</keyword>
<sequence>MNFSCSIILKSTGLSCPFFFFFFFFFFEVESHSVTRLDYCDVISAHCNLHFLGSSNSPASASQVAGITGACHHTRLIFVFLVEAGFHHVRQAGPDLVTLCSTHLGLPKCWDYRREPPRPDSQCLINHVAL</sequence>
<evidence type="ECO:0000256" key="1">
    <source>
        <dbReference type="SAM" id="Phobius"/>
    </source>
</evidence>
<reference evidence="2" key="2">
    <citation type="submission" date="2025-08" db="UniProtKB">
        <authorList>
            <consortium name="Ensembl"/>
        </authorList>
    </citation>
    <scope>IDENTIFICATION</scope>
</reference>
<feature type="transmembrane region" description="Helical" evidence="1">
    <location>
        <begin position="7"/>
        <end position="27"/>
    </location>
</feature>
<proteinExistence type="predicted"/>
<keyword evidence="1" id="KW-0812">Transmembrane</keyword>
<dbReference type="GeneTree" id="ENSGT01150000286943"/>
<dbReference type="PRINTS" id="PR02045">
    <property type="entry name" value="F138DOMAIN"/>
</dbReference>
<dbReference type="Proteomes" id="UP000028761">
    <property type="component" value="Chromosome 13"/>
</dbReference>
<evidence type="ECO:0000313" key="2">
    <source>
        <dbReference type="Ensembl" id="ENSPANP00000060723.1"/>
    </source>
</evidence>
<dbReference type="PANTHER" id="PTHR12138">
    <property type="entry name" value="PRIMATE-EXPANDED PROTEIN FAMILY"/>
    <property type="match status" value="1"/>
</dbReference>
<organism evidence="2 3">
    <name type="scientific">Papio anubis</name>
    <name type="common">Olive baboon</name>
    <dbReference type="NCBI Taxonomy" id="9555"/>
    <lineage>
        <taxon>Eukaryota</taxon>
        <taxon>Metazoa</taxon>
        <taxon>Chordata</taxon>
        <taxon>Craniata</taxon>
        <taxon>Vertebrata</taxon>
        <taxon>Euteleostomi</taxon>
        <taxon>Mammalia</taxon>
        <taxon>Eutheria</taxon>
        <taxon>Euarchontoglires</taxon>
        <taxon>Primates</taxon>
        <taxon>Haplorrhini</taxon>
        <taxon>Catarrhini</taxon>
        <taxon>Cercopithecidae</taxon>
        <taxon>Cercopithecinae</taxon>
        <taxon>Papio</taxon>
    </lineage>
</organism>
<name>A0A8I5NEY6_PAPAN</name>
<protein>
    <submittedName>
        <fullName evidence="2">Uncharacterized protein</fullName>
    </submittedName>
</protein>